<name>A0ABT0PZH0_9RHOB</name>
<dbReference type="EMBL" id="JAMFMB010000005">
    <property type="protein sequence ID" value="MCL6283030.1"/>
    <property type="molecule type" value="Genomic_DNA"/>
</dbReference>
<keyword evidence="3" id="KW-1185">Reference proteome</keyword>
<reference evidence="2" key="1">
    <citation type="submission" date="2022-05" db="EMBL/GenBank/DDBJ databases">
        <authorList>
            <person name="Park J.-S."/>
        </authorList>
    </citation>
    <scope>NUCLEOTIDE SEQUENCE</scope>
    <source>
        <strain evidence="2">2012CJ41-6</strain>
    </source>
</reference>
<gene>
    <name evidence="2" type="ORF">M3P21_05735</name>
</gene>
<organism evidence="2 3">
    <name type="scientific">Ruegeria spongiae</name>
    <dbReference type="NCBI Taxonomy" id="2942209"/>
    <lineage>
        <taxon>Bacteria</taxon>
        <taxon>Pseudomonadati</taxon>
        <taxon>Pseudomonadota</taxon>
        <taxon>Alphaproteobacteria</taxon>
        <taxon>Rhodobacterales</taxon>
        <taxon>Roseobacteraceae</taxon>
        <taxon>Ruegeria</taxon>
    </lineage>
</organism>
<evidence type="ECO:0000313" key="2">
    <source>
        <dbReference type="EMBL" id="MCL6283030.1"/>
    </source>
</evidence>
<dbReference type="Proteomes" id="UP001203880">
    <property type="component" value="Unassembled WGS sequence"/>
</dbReference>
<comment type="caution">
    <text evidence="2">The sequence shown here is derived from an EMBL/GenBank/DDBJ whole genome shotgun (WGS) entry which is preliminary data.</text>
</comment>
<evidence type="ECO:0000256" key="1">
    <source>
        <dbReference type="SAM" id="SignalP"/>
    </source>
</evidence>
<sequence>MRKFWSNLFVCVALFISLQNVSHAEVTRDGKSPVQHRGGEVNCTDEGCFGPIQLYSNFLSDFVVENLSQVLNGLCSFETERRSKIDDIFGPEGTYPKAVVIVIDDAQEISGIHHVFEGVIEKVKSNKVTSFIVAPGNEGRKDRFSGTFSEVFIINNRIAACKDVRCLVEYVVVFAWDNLSMLCTDPNK</sequence>
<accession>A0ABT0PZH0</accession>
<evidence type="ECO:0000313" key="3">
    <source>
        <dbReference type="Proteomes" id="UP001203880"/>
    </source>
</evidence>
<feature type="signal peptide" evidence="1">
    <location>
        <begin position="1"/>
        <end position="24"/>
    </location>
</feature>
<proteinExistence type="predicted"/>
<feature type="chain" id="PRO_5046270070" evidence="1">
    <location>
        <begin position="25"/>
        <end position="188"/>
    </location>
</feature>
<dbReference type="RefSeq" id="WP_249707609.1">
    <property type="nucleotide sequence ID" value="NZ_JAMFMB010000005.1"/>
</dbReference>
<protein>
    <submittedName>
        <fullName evidence="2">Uncharacterized protein</fullName>
    </submittedName>
</protein>
<keyword evidence="1" id="KW-0732">Signal</keyword>